<keyword evidence="3" id="KW-1185">Reference proteome</keyword>
<dbReference type="Proteomes" id="UP001630127">
    <property type="component" value="Unassembled WGS sequence"/>
</dbReference>
<reference evidence="2 3" key="1">
    <citation type="submission" date="2024-11" db="EMBL/GenBank/DDBJ databases">
        <title>A near-complete genome assembly of Cinchona calisaya.</title>
        <authorList>
            <person name="Lian D.C."/>
            <person name="Zhao X.W."/>
            <person name="Wei L."/>
        </authorList>
    </citation>
    <scope>NUCLEOTIDE SEQUENCE [LARGE SCALE GENOMIC DNA]</scope>
    <source>
        <tissue evidence="2">Nenye</tissue>
    </source>
</reference>
<sequence>MGANRATRALKVDYSGEVNVISEQFPIGPLCYLCILTFFKGLVGYNILPLLAIIQILFPYILHFLHDTIYEVLGIFMSTMFSFLEVTRLFPLSFGCYSINIAFGQESCFLWNKIFGD</sequence>
<dbReference type="EMBL" id="JBJUIK010000016">
    <property type="protein sequence ID" value="KAL3500641.1"/>
    <property type="molecule type" value="Genomic_DNA"/>
</dbReference>
<feature type="transmembrane region" description="Helical" evidence="1">
    <location>
        <begin position="68"/>
        <end position="84"/>
    </location>
</feature>
<evidence type="ECO:0000313" key="3">
    <source>
        <dbReference type="Proteomes" id="UP001630127"/>
    </source>
</evidence>
<dbReference type="AlphaFoldDB" id="A0ABD2Y0T7"/>
<gene>
    <name evidence="2" type="ORF">ACH5RR_039734</name>
</gene>
<comment type="caution">
    <text evidence="2">The sequence shown here is derived from an EMBL/GenBank/DDBJ whole genome shotgun (WGS) entry which is preliminary data.</text>
</comment>
<keyword evidence="1" id="KW-0472">Membrane</keyword>
<evidence type="ECO:0000313" key="2">
    <source>
        <dbReference type="EMBL" id="KAL3500641.1"/>
    </source>
</evidence>
<keyword evidence="1" id="KW-1133">Transmembrane helix</keyword>
<proteinExistence type="predicted"/>
<accession>A0ABD2Y0T7</accession>
<feature type="transmembrane region" description="Helical" evidence="1">
    <location>
        <begin position="42"/>
        <end position="62"/>
    </location>
</feature>
<organism evidence="2 3">
    <name type="scientific">Cinchona calisaya</name>
    <dbReference type="NCBI Taxonomy" id="153742"/>
    <lineage>
        <taxon>Eukaryota</taxon>
        <taxon>Viridiplantae</taxon>
        <taxon>Streptophyta</taxon>
        <taxon>Embryophyta</taxon>
        <taxon>Tracheophyta</taxon>
        <taxon>Spermatophyta</taxon>
        <taxon>Magnoliopsida</taxon>
        <taxon>eudicotyledons</taxon>
        <taxon>Gunneridae</taxon>
        <taxon>Pentapetalae</taxon>
        <taxon>asterids</taxon>
        <taxon>lamiids</taxon>
        <taxon>Gentianales</taxon>
        <taxon>Rubiaceae</taxon>
        <taxon>Cinchonoideae</taxon>
        <taxon>Cinchoneae</taxon>
        <taxon>Cinchona</taxon>
    </lineage>
</organism>
<keyword evidence="1" id="KW-0812">Transmembrane</keyword>
<evidence type="ECO:0000256" key="1">
    <source>
        <dbReference type="SAM" id="Phobius"/>
    </source>
</evidence>
<protein>
    <submittedName>
        <fullName evidence="2">Uncharacterized protein</fullName>
    </submittedName>
</protein>
<name>A0ABD2Y0T7_9GENT</name>